<evidence type="ECO:0000256" key="1">
    <source>
        <dbReference type="SAM" id="MobiDB-lite"/>
    </source>
</evidence>
<feature type="compositionally biased region" description="Basic residues" evidence="1">
    <location>
        <begin position="1"/>
        <end position="13"/>
    </location>
</feature>
<feature type="region of interest" description="Disordered" evidence="1">
    <location>
        <begin position="1"/>
        <end position="37"/>
    </location>
</feature>
<dbReference type="HOGENOM" id="CLU_114923_0_0_4"/>
<organism evidence="2 3">
    <name type="scientific">Neisseria bacilliformis ATCC BAA-1200</name>
    <dbReference type="NCBI Taxonomy" id="888742"/>
    <lineage>
        <taxon>Bacteria</taxon>
        <taxon>Pseudomonadati</taxon>
        <taxon>Pseudomonadota</taxon>
        <taxon>Betaproteobacteria</taxon>
        <taxon>Neisseriales</taxon>
        <taxon>Neisseriaceae</taxon>
        <taxon>Neisseria</taxon>
    </lineage>
</organism>
<protein>
    <submittedName>
        <fullName evidence="2">Uncharacterized protein</fullName>
    </submittedName>
</protein>
<sequence>MPPRRYKTAKGRLKASEAGFSEAKTSSHPKTKRKENMKTKLPTRAALIGSLCLLAACAVTQPSAQVSMKTVRSENYGSYPKNYERQVRQYLNETLLDPGSAKIRISPPRKVFKIYNPETKIYSPKTPKQLKSEGYYLVCAEVNAKNTFGGYTGWQTHRYRFHKGGLVEDEKNLSVYAPDFGGTDFAACTSRDEIFIDTESVGNVQVNIVP</sequence>
<dbReference type="Proteomes" id="UP000004105">
    <property type="component" value="Unassembled WGS sequence"/>
</dbReference>
<dbReference type="AlphaFoldDB" id="F2BF64"/>
<comment type="caution">
    <text evidence="2">The sequence shown here is derived from an EMBL/GenBank/DDBJ whole genome shotgun (WGS) entry which is preliminary data.</text>
</comment>
<keyword evidence="3" id="KW-1185">Reference proteome</keyword>
<evidence type="ECO:0000313" key="3">
    <source>
        <dbReference type="Proteomes" id="UP000004105"/>
    </source>
</evidence>
<dbReference type="EMBL" id="AFAY01000048">
    <property type="protein sequence ID" value="EGF08936.1"/>
    <property type="molecule type" value="Genomic_DNA"/>
</dbReference>
<gene>
    <name evidence="2" type="ORF">HMPREF9123_2371</name>
</gene>
<proteinExistence type="predicted"/>
<accession>F2BF64</accession>
<evidence type="ECO:0000313" key="2">
    <source>
        <dbReference type="EMBL" id="EGF08936.1"/>
    </source>
</evidence>
<name>F2BF64_9NEIS</name>
<reference evidence="2 3" key="1">
    <citation type="submission" date="2011-02" db="EMBL/GenBank/DDBJ databases">
        <authorList>
            <person name="Muzny D."/>
            <person name="Qin X."/>
            <person name="Deng J."/>
            <person name="Jiang H."/>
            <person name="Liu Y."/>
            <person name="Qu J."/>
            <person name="Song X.-Z."/>
            <person name="Zhang L."/>
            <person name="Thornton R."/>
            <person name="Coyle M."/>
            <person name="Francisco L."/>
            <person name="Jackson L."/>
            <person name="Javaid M."/>
            <person name="Korchina V."/>
            <person name="Kovar C."/>
            <person name="Mata R."/>
            <person name="Mathew T."/>
            <person name="Ngo R."/>
            <person name="Nguyen L."/>
            <person name="Nguyen N."/>
            <person name="Okwuonu G."/>
            <person name="Ongeri F."/>
            <person name="Pham C."/>
            <person name="Simmons D."/>
            <person name="Wilczek-Boney K."/>
            <person name="Hale W."/>
            <person name="Jakkamsetti A."/>
            <person name="Pham P."/>
            <person name="Ruth R."/>
            <person name="San Lucas F."/>
            <person name="Warren J."/>
            <person name="Zhang J."/>
            <person name="Zhao Z."/>
            <person name="Zhou C."/>
            <person name="Zhu D."/>
            <person name="Lee S."/>
            <person name="Bess C."/>
            <person name="Blankenburg K."/>
            <person name="Forbes L."/>
            <person name="Fu Q."/>
            <person name="Gubbala S."/>
            <person name="Hirani K."/>
            <person name="Jayaseelan J.C."/>
            <person name="Lara F."/>
            <person name="Munidasa M."/>
            <person name="Palculict T."/>
            <person name="Patil S."/>
            <person name="Pu L.-L."/>
            <person name="Saada N."/>
            <person name="Tang L."/>
            <person name="Weissenberger G."/>
            <person name="Zhu Y."/>
            <person name="Hemphill L."/>
            <person name="Shang Y."/>
            <person name="Youmans B."/>
            <person name="Ayvaz T."/>
            <person name="Ross M."/>
            <person name="Santibanez J."/>
            <person name="Aqrawi P."/>
            <person name="Gross S."/>
            <person name="Joshi V."/>
            <person name="Fowler G."/>
            <person name="Nazareth L."/>
            <person name="Reid J."/>
            <person name="Worley K."/>
            <person name="Petrosino J."/>
            <person name="Highlander S."/>
            <person name="Gibbs R."/>
        </authorList>
    </citation>
    <scope>NUCLEOTIDE SEQUENCE [LARGE SCALE GENOMIC DNA]</scope>
    <source>
        <strain evidence="2 3">ATCC BAA-1200</strain>
    </source>
</reference>